<organism evidence="4 5">
    <name type="scientific">Microdochium trichocladiopsis</name>
    <dbReference type="NCBI Taxonomy" id="1682393"/>
    <lineage>
        <taxon>Eukaryota</taxon>
        <taxon>Fungi</taxon>
        <taxon>Dikarya</taxon>
        <taxon>Ascomycota</taxon>
        <taxon>Pezizomycotina</taxon>
        <taxon>Sordariomycetes</taxon>
        <taxon>Xylariomycetidae</taxon>
        <taxon>Xylariales</taxon>
        <taxon>Microdochiaceae</taxon>
        <taxon>Microdochium</taxon>
    </lineage>
</organism>
<comment type="caution">
    <text evidence="4">The sequence shown here is derived from an EMBL/GenBank/DDBJ whole genome shotgun (WGS) entry which is preliminary data.</text>
</comment>
<proteinExistence type="inferred from homology"/>
<dbReference type="GO" id="GO:0043386">
    <property type="term" value="P:mycotoxin biosynthetic process"/>
    <property type="evidence" value="ECO:0007669"/>
    <property type="project" value="InterPro"/>
</dbReference>
<evidence type="ECO:0000313" key="5">
    <source>
        <dbReference type="Proteomes" id="UP000756346"/>
    </source>
</evidence>
<dbReference type="EMBL" id="JAGTJQ010000010">
    <property type="protein sequence ID" value="KAH7021013.1"/>
    <property type="molecule type" value="Genomic_DNA"/>
</dbReference>
<comment type="similarity">
    <text evidence="3">Belongs to the ustYa family.</text>
</comment>
<protein>
    <submittedName>
        <fullName evidence="4">Uncharacterized protein</fullName>
    </submittedName>
</protein>
<keyword evidence="5" id="KW-1185">Reference proteome</keyword>
<evidence type="ECO:0000256" key="3">
    <source>
        <dbReference type="ARBA" id="ARBA00035112"/>
    </source>
</evidence>
<sequence>MGPSAEAASNWKKLTAGSDSIYLSDPSRYGLSDPGIRAPFFTFHDPPARAALDSANLHNFYVLSNLHSLHCVHMIRMRYNSLVYDAPNTDPLGSSPIDVDWIDHMEHCFEYLRLSATCGDHMVFESDSPPGSPKSYWEGGLSWGVVHSCIDWQGLMEWQEDMVVEYNKTWQQ</sequence>
<dbReference type="GO" id="GO:0016491">
    <property type="term" value="F:oxidoreductase activity"/>
    <property type="evidence" value="ECO:0007669"/>
    <property type="project" value="UniProtKB-KW"/>
</dbReference>
<comment type="pathway">
    <text evidence="1">Mycotoxin biosynthesis.</text>
</comment>
<dbReference type="InterPro" id="IPR021765">
    <property type="entry name" value="UstYa-like"/>
</dbReference>
<keyword evidence="2" id="KW-0560">Oxidoreductase</keyword>
<dbReference type="GeneID" id="70184792"/>
<dbReference type="Pfam" id="PF11807">
    <property type="entry name" value="UstYa"/>
    <property type="match status" value="1"/>
</dbReference>
<evidence type="ECO:0000313" key="4">
    <source>
        <dbReference type="EMBL" id="KAH7021013.1"/>
    </source>
</evidence>
<name>A0A9P9BNM5_9PEZI</name>
<dbReference type="AlphaFoldDB" id="A0A9P9BNM5"/>
<dbReference type="RefSeq" id="XP_046007214.1">
    <property type="nucleotide sequence ID" value="XM_046155246.1"/>
</dbReference>
<gene>
    <name evidence="4" type="ORF">B0I36DRAFT_333609</name>
</gene>
<dbReference type="Proteomes" id="UP000756346">
    <property type="component" value="Unassembled WGS sequence"/>
</dbReference>
<dbReference type="PANTHER" id="PTHR33365:SF11">
    <property type="entry name" value="TAT PATHWAY SIGNAL SEQUENCE"/>
    <property type="match status" value="1"/>
</dbReference>
<dbReference type="OrthoDB" id="3687641at2759"/>
<evidence type="ECO:0000256" key="1">
    <source>
        <dbReference type="ARBA" id="ARBA00004685"/>
    </source>
</evidence>
<reference evidence="4" key="1">
    <citation type="journal article" date="2021" name="Nat. Commun.">
        <title>Genetic determinants of endophytism in the Arabidopsis root mycobiome.</title>
        <authorList>
            <person name="Mesny F."/>
            <person name="Miyauchi S."/>
            <person name="Thiergart T."/>
            <person name="Pickel B."/>
            <person name="Atanasova L."/>
            <person name="Karlsson M."/>
            <person name="Huettel B."/>
            <person name="Barry K.W."/>
            <person name="Haridas S."/>
            <person name="Chen C."/>
            <person name="Bauer D."/>
            <person name="Andreopoulos W."/>
            <person name="Pangilinan J."/>
            <person name="LaButti K."/>
            <person name="Riley R."/>
            <person name="Lipzen A."/>
            <person name="Clum A."/>
            <person name="Drula E."/>
            <person name="Henrissat B."/>
            <person name="Kohler A."/>
            <person name="Grigoriev I.V."/>
            <person name="Martin F.M."/>
            <person name="Hacquard S."/>
        </authorList>
    </citation>
    <scope>NUCLEOTIDE SEQUENCE</scope>
    <source>
        <strain evidence="4">MPI-CAGE-CH-0230</strain>
    </source>
</reference>
<evidence type="ECO:0000256" key="2">
    <source>
        <dbReference type="ARBA" id="ARBA00023002"/>
    </source>
</evidence>
<accession>A0A9P9BNM5</accession>
<dbReference type="PANTHER" id="PTHR33365">
    <property type="entry name" value="YALI0B05434P"/>
    <property type="match status" value="1"/>
</dbReference>